<evidence type="ECO:0000256" key="1">
    <source>
        <dbReference type="SAM" id="SignalP"/>
    </source>
</evidence>
<evidence type="ECO:0008006" key="4">
    <source>
        <dbReference type="Google" id="ProtNLM"/>
    </source>
</evidence>
<protein>
    <recommendedName>
        <fullName evidence="4">Secreted protein</fullName>
    </recommendedName>
</protein>
<proteinExistence type="predicted"/>
<feature type="chain" id="PRO_5046870823" description="Secreted protein" evidence="1">
    <location>
        <begin position="30"/>
        <end position="102"/>
    </location>
</feature>
<evidence type="ECO:0000313" key="3">
    <source>
        <dbReference type="Proteomes" id="UP001595765"/>
    </source>
</evidence>
<reference evidence="3" key="1">
    <citation type="journal article" date="2019" name="Int. J. Syst. Evol. Microbiol.">
        <title>The Global Catalogue of Microorganisms (GCM) 10K type strain sequencing project: providing services to taxonomists for standard genome sequencing and annotation.</title>
        <authorList>
            <consortium name="The Broad Institute Genomics Platform"/>
            <consortium name="The Broad Institute Genome Sequencing Center for Infectious Disease"/>
            <person name="Wu L."/>
            <person name="Ma J."/>
        </authorList>
    </citation>
    <scope>NUCLEOTIDE SEQUENCE [LARGE SCALE GENOMIC DNA]</scope>
    <source>
        <strain evidence="3">CGMCC 4.7237</strain>
    </source>
</reference>
<feature type="signal peptide" evidence="1">
    <location>
        <begin position="1"/>
        <end position="29"/>
    </location>
</feature>
<name>A0ABV8HT25_9ACTN</name>
<dbReference type="RefSeq" id="WP_386431524.1">
    <property type="nucleotide sequence ID" value="NZ_JBHSBB010000014.1"/>
</dbReference>
<evidence type="ECO:0000313" key="2">
    <source>
        <dbReference type="EMBL" id="MFC4034044.1"/>
    </source>
</evidence>
<keyword evidence="3" id="KW-1185">Reference proteome</keyword>
<dbReference type="Proteomes" id="UP001595765">
    <property type="component" value="Unassembled WGS sequence"/>
</dbReference>
<keyword evidence="1" id="KW-0732">Signal</keyword>
<comment type="caution">
    <text evidence="2">The sequence shown here is derived from an EMBL/GenBank/DDBJ whole genome shotgun (WGS) entry which is preliminary data.</text>
</comment>
<sequence>MASIRTARVLAAVAALPLAAVLFAGTASADDGAFAGVNSRATVVSNSGGNVVGGANFGNVTSNQQAANGPGASNQNSTASVVGSGFTAIQQDNVNIAFTPLW</sequence>
<gene>
    <name evidence="2" type="ORF">ACFO3J_21570</name>
</gene>
<accession>A0ABV8HT25</accession>
<organism evidence="2 3">
    <name type="scientific">Streptomyces polygonati</name>
    <dbReference type="NCBI Taxonomy" id="1617087"/>
    <lineage>
        <taxon>Bacteria</taxon>
        <taxon>Bacillati</taxon>
        <taxon>Actinomycetota</taxon>
        <taxon>Actinomycetes</taxon>
        <taxon>Kitasatosporales</taxon>
        <taxon>Streptomycetaceae</taxon>
        <taxon>Streptomyces</taxon>
    </lineage>
</organism>
<dbReference type="EMBL" id="JBHSBB010000014">
    <property type="protein sequence ID" value="MFC4034044.1"/>
    <property type="molecule type" value="Genomic_DNA"/>
</dbReference>